<comment type="caution">
    <text evidence="2">The sequence shown here is derived from an EMBL/GenBank/DDBJ whole genome shotgun (WGS) entry which is preliminary data.</text>
</comment>
<feature type="non-terminal residue" evidence="2">
    <location>
        <position position="164"/>
    </location>
</feature>
<evidence type="ECO:0000313" key="2">
    <source>
        <dbReference type="EMBL" id="GAJ02837.1"/>
    </source>
</evidence>
<accession>X1UGY1</accession>
<keyword evidence="1" id="KW-1133">Transmembrane helix</keyword>
<keyword evidence="1" id="KW-0472">Membrane</keyword>
<feature type="transmembrane region" description="Helical" evidence="1">
    <location>
        <begin position="12"/>
        <end position="32"/>
    </location>
</feature>
<proteinExistence type="predicted"/>
<name>X1UGY1_9ZZZZ</name>
<reference evidence="2" key="1">
    <citation type="journal article" date="2014" name="Front. Microbiol.">
        <title>High frequency of phylogenetically diverse reductive dehalogenase-homologous genes in deep subseafloor sedimentary metagenomes.</title>
        <authorList>
            <person name="Kawai M."/>
            <person name="Futagami T."/>
            <person name="Toyoda A."/>
            <person name="Takaki Y."/>
            <person name="Nishi S."/>
            <person name="Hori S."/>
            <person name="Arai W."/>
            <person name="Tsubouchi T."/>
            <person name="Morono Y."/>
            <person name="Uchiyama I."/>
            <person name="Ito T."/>
            <person name="Fujiyama A."/>
            <person name="Inagaki F."/>
            <person name="Takami H."/>
        </authorList>
    </citation>
    <scope>NUCLEOTIDE SEQUENCE</scope>
    <source>
        <strain evidence="2">Expedition CK06-06</strain>
    </source>
</reference>
<organism evidence="2">
    <name type="scientific">marine sediment metagenome</name>
    <dbReference type="NCBI Taxonomy" id="412755"/>
    <lineage>
        <taxon>unclassified sequences</taxon>
        <taxon>metagenomes</taxon>
        <taxon>ecological metagenomes</taxon>
    </lineage>
</organism>
<dbReference type="AlphaFoldDB" id="X1UGY1"/>
<sequence length="164" mass="18255">MQKKRGDKGRILLAFAVIALILTLILIFQGILTGKAIENKPIGDISGTWEFEDIRGPEYIKFSIELKQDFNEINIKKISAYTGGRGAVLMYEGPVLKSKGTLYGNKLDFSWAFPGEGREILSTLSTDFIVAPDCNTIEGDMEWAEYSSIKDYLLKGKADEHGIN</sequence>
<gene>
    <name evidence="2" type="ORF">S12H4_51605</name>
</gene>
<evidence type="ECO:0000256" key="1">
    <source>
        <dbReference type="SAM" id="Phobius"/>
    </source>
</evidence>
<keyword evidence="1" id="KW-0812">Transmembrane</keyword>
<dbReference type="EMBL" id="BARW01032634">
    <property type="protein sequence ID" value="GAJ02837.1"/>
    <property type="molecule type" value="Genomic_DNA"/>
</dbReference>
<protein>
    <submittedName>
        <fullName evidence="2">Uncharacterized protein</fullName>
    </submittedName>
</protein>